<comment type="caution">
    <text evidence="2">The sequence shown here is derived from an EMBL/GenBank/DDBJ whole genome shotgun (WGS) entry which is preliminary data.</text>
</comment>
<dbReference type="Proteomes" id="UP001642464">
    <property type="component" value="Unassembled WGS sequence"/>
</dbReference>
<organism evidence="2 3">
    <name type="scientific">Durusdinium trenchii</name>
    <dbReference type="NCBI Taxonomy" id="1381693"/>
    <lineage>
        <taxon>Eukaryota</taxon>
        <taxon>Sar</taxon>
        <taxon>Alveolata</taxon>
        <taxon>Dinophyceae</taxon>
        <taxon>Suessiales</taxon>
        <taxon>Symbiodiniaceae</taxon>
        <taxon>Durusdinium</taxon>
    </lineage>
</organism>
<gene>
    <name evidence="2" type="ORF">SCF082_LOCUS27032</name>
</gene>
<accession>A0ABP0MAN2</accession>
<evidence type="ECO:0000313" key="3">
    <source>
        <dbReference type="Proteomes" id="UP001642464"/>
    </source>
</evidence>
<keyword evidence="3" id="KW-1185">Reference proteome</keyword>
<sequence>MDFGSTSERSSANPQLTSLGSQAPHKPRAVLDGSLQKPLNPPCKPDEPIEDPVPEFPREFWSDLADLAVSRCLEGKVSPCSSYYTWNPEFGEVPIHVACKPNRSLHNFGNAHLELFCTEIAHSPKKFVRDVKRRRAKLGDAEQRSLIARVHKWVSAW</sequence>
<evidence type="ECO:0000256" key="1">
    <source>
        <dbReference type="SAM" id="MobiDB-lite"/>
    </source>
</evidence>
<reference evidence="2 3" key="1">
    <citation type="submission" date="2024-02" db="EMBL/GenBank/DDBJ databases">
        <authorList>
            <person name="Chen Y."/>
            <person name="Shah S."/>
            <person name="Dougan E. K."/>
            <person name="Thang M."/>
            <person name="Chan C."/>
        </authorList>
    </citation>
    <scope>NUCLEOTIDE SEQUENCE [LARGE SCALE GENOMIC DNA]</scope>
</reference>
<evidence type="ECO:0000313" key="2">
    <source>
        <dbReference type="EMBL" id="CAK9048569.1"/>
    </source>
</evidence>
<proteinExistence type="predicted"/>
<protein>
    <submittedName>
        <fullName evidence="2">Uncharacterized protein</fullName>
    </submittedName>
</protein>
<feature type="compositionally biased region" description="Polar residues" evidence="1">
    <location>
        <begin position="1"/>
        <end position="21"/>
    </location>
</feature>
<name>A0ABP0MAN2_9DINO</name>
<feature type="region of interest" description="Disordered" evidence="1">
    <location>
        <begin position="1"/>
        <end position="50"/>
    </location>
</feature>
<dbReference type="EMBL" id="CAXAMM010020779">
    <property type="protein sequence ID" value="CAK9048569.1"/>
    <property type="molecule type" value="Genomic_DNA"/>
</dbReference>